<accession>A0A1V4KHQ0</accession>
<keyword evidence="2" id="KW-1185">Reference proteome</keyword>
<proteinExistence type="predicted"/>
<reference evidence="1 2" key="1">
    <citation type="submission" date="2016-02" db="EMBL/GenBank/DDBJ databases">
        <title>Band-tailed pigeon sequencing and assembly.</title>
        <authorList>
            <person name="Soares A.E."/>
            <person name="Novak B.J."/>
            <person name="Rice E.S."/>
            <person name="O'Connell B."/>
            <person name="Chang D."/>
            <person name="Weber S."/>
            <person name="Shapiro B."/>
        </authorList>
    </citation>
    <scope>NUCLEOTIDE SEQUENCE [LARGE SCALE GENOMIC DNA]</scope>
    <source>
        <strain evidence="1">BTP2013</strain>
        <tissue evidence="1">Blood</tissue>
    </source>
</reference>
<dbReference type="Proteomes" id="UP000190648">
    <property type="component" value="Unassembled WGS sequence"/>
</dbReference>
<evidence type="ECO:0000313" key="2">
    <source>
        <dbReference type="Proteomes" id="UP000190648"/>
    </source>
</evidence>
<comment type="caution">
    <text evidence="1">The sequence shown here is derived from an EMBL/GenBank/DDBJ whole genome shotgun (WGS) entry which is preliminary data.</text>
</comment>
<evidence type="ECO:0000313" key="1">
    <source>
        <dbReference type="EMBL" id="OPJ83347.1"/>
    </source>
</evidence>
<protein>
    <submittedName>
        <fullName evidence="1">Uncharacterized protein</fullName>
    </submittedName>
</protein>
<sequence>MHVLRLWCYIPLQGTSLPPVNALQIREIPSSVLTSTIATLAFPSHPPFLSMSVFWSSSNQAHLAGTGIQGQKQK</sequence>
<dbReference type="AlphaFoldDB" id="A0A1V4KHQ0"/>
<name>A0A1V4KHQ0_PATFA</name>
<dbReference type="EMBL" id="LSYS01003169">
    <property type="protein sequence ID" value="OPJ83347.1"/>
    <property type="molecule type" value="Genomic_DNA"/>
</dbReference>
<gene>
    <name evidence="1" type="ORF">AV530_006259</name>
</gene>
<organism evidence="1 2">
    <name type="scientific">Patagioenas fasciata monilis</name>
    <dbReference type="NCBI Taxonomy" id="372326"/>
    <lineage>
        <taxon>Eukaryota</taxon>
        <taxon>Metazoa</taxon>
        <taxon>Chordata</taxon>
        <taxon>Craniata</taxon>
        <taxon>Vertebrata</taxon>
        <taxon>Euteleostomi</taxon>
        <taxon>Archelosauria</taxon>
        <taxon>Archosauria</taxon>
        <taxon>Dinosauria</taxon>
        <taxon>Saurischia</taxon>
        <taxon>Theropoda</taxon>
        <taxon>Coelurosauria</taxon>
        <taxon>Aves</taxon>
        <taxon>Neognathae</taxon>
        <taxon>Neoaves</taxon>
        <taxon>Columbimorphae</taxon>
        <taxon>Columbiformes</taxon>
        <taxon>Columbidae</taxon>
        <taxon>Patagioenas</taxon>
    </lineage>
</organism>